<accession>A0A9N9GDN1</accession>
<gene>
    <name evidence="2" type="ORF">FCALED_LOCUS8538</name>
</gene>
<comment type="caution">
    <text evidence="2">The sequence shown here is derived from an EMBL/GenBank/DDBJ whole genome shotgun (WGS) entry which is preliminary data.</text>
</comment>
<evidence type="ECO:0000256" key="1">
    <source>
        <dbReference type="SAM" id="MobiDB-lite"/>
    </source>
</evidence>
<protein>
    <submittedName>
        <fullName evidence="2">14678_t:CDS:1</fullName>
    </submittedName>
</protein>
<dbReference type="OrthoDB" id="2373661at2759"/>
<keyword evidence="3" id="KW-1185">Reference proteome</keyword>
<reference evidence="2" key="1">
    <citation type="submission" date="2021-06" db="EMBL/GenBank/DDBJ databases">
        <authorList>
            <person name="Kallberg Y."/>
            <person name="Tangrot J."/>
            <person name="Rosling A."/>
        </authorList>
    </citation>
    <scope>NUCLEOTIDE SEQUENCE</scope>
    <source>
        <strain evidence="2">UK204</strain>
    </source>
</reference>
<dbReference type="Proteomes" id="UP000789570">
    <property type="component" value="Unassembled WGS sequence"/>
</dbReference>
<feature type="compositionally biased region" description="Low complexity" evidence="1">
    <location>
        <begin position="1"/>
        <end position="18"/>
    </location>
</feature>
<evidence type="ECO:0000313" key="2">
    <source>
        <dbReference type="EMBL" id="CAG8599939.1"/>
    </source>
</evidence>
<dbReference type="AlphaFoldDB" id="A0A9N9GDN1"/>
<dbReference type="EMBL" id="CAJVPQ010002518">
    <property type="protein sequence ID" value="CAG8599939.1"/>
    <property type="molecule type" value="Genomic_DNA"/>
</dbReference>
<name>A0A9N9GDN1_9GLOM</name>
<evidence type="ECO:0000313" key="3">
    <source>
        <dbReference type="Proteomes" id="UP000789570"/>
    </source>
</evidence>
<sequence length="253" mass="29320">MSDRGSYSSTSASTSPSTNNKEKSKDYHRMDCKKIQILPTTGSLDYYTDGRMAVRFHESTQEMSLWLNDLKDEIFIPFDQLKGFRIAEYKELEVSLVLNFHRKYYQNDVEVKGDPTNGLLEKATSLIITPRNNVPIESLTTIEDIIDKYRFGIFLATYKISSIRRDPVNSIEIYVKFFMYVERGGVVVPEDISLDGIIQTISKKFKFYLNSDRLSYKNGVDVIIAIRDEEDWSVAKWESRYSNTKPGVELYFI</sequence>
<feature type="region of interest" description="Disordered" evidence="1">
    <location>
        <begin position="1"/>
        <end position="27"/>
    </location>
</feature>
<proteinExistence type="predicted"/>
<organism evidence="2 3">
    <name type="scientific">Funneliformis caledonium</name>
    <dbReference type="NCBI Taxonomy" id="1117310"/>
    <lineage>
        <taxon>Eukaryota</taxon>
        <taxon>Fungi</taxon>
        <taxon>Fungi incertae sedis</taxon>
        <taxon>Mucoromycota</taxon>
        <taxon>Glomeromycotina</taxon>
        <taxon>Glomeromycetes</taxon>
        <taxon>Glomerales</taxon>
        <taxon>Glomeraceae</taxon>
        <taxon>Funneliformis</taxon>
    </lineage>
</organism>